<dbReference type="EMBL" id="JAVDXO010000002">
    <property type="protein sequence ID" value="MDR7305791.1"/>
    <property type="molecule type" value="Genomic_DNA"/>
</dbReference>
<organism evidence="3 4">
    <name type="scientific">Rhodoferax saidenbachensis</name>
    <dbReference type="NCBI Taxonomy" id="1484693"/>
    <lineage>
        <taxon>Bacteria</taxon>
        <taxon>Pseudomonadati</taxon>
        <taxon>Pseudomonadota</taxon>
        <taxon>Betaproteobacteria</taxon>
        <taxon>Burkholderiales</taxon>
        <taxon>Comamonadaceae</taxon>
        <taxon>Rhodoferax</taxon>
    </lineage>
</organism>
<dbReference type="SMART" id="SM00749">
    <property type="entry name" value="BON"/>
    <property type="match status" value="2"/>
</dbReference>
<proteinExistence type="predicted"/>
<feature type="domain" description="BON" evidence="2">
    <location>
        <begin position="129"/>
        <end position="197"/>
    </location>
</feature>
<comment type="caution">
    <text evidence="3">The sequence shown here is derived from an EMBL/GenBank/DDBJ whole genome shotgun (WGS) entry which is preliminary data.</text>
</comment>
<feature type="chain" id="PRO_5045882140" evidence="1">
    <location>
        <begin position="26"/>
        <end position="197"/>
    </location>
</feature>
<sequence>MPARAPFTLTSIAFGLALSAGLALSVMGCSPKADTPVATTAPETTVGTEIDDTVVTTRVKSALIEHDETKGFDIKVETRKGTVQLSGFVDNRAQADRAISIARGVEGAKAIVDAMTIKEGQATIGNAVDDTVVTARVKAALLADPAIKSFEIAVVTRKGEVQLSGFVATQAQIDHAVDVARRVEGVQTVVNQIAIQK</sequence>
<feature type="signal peptide" evidence="1">
    <location>
        <begin position="1"/>
        <end position="25"/>
    </location>
</feature>
<dbReference type="Pfam" id="PF04972">
    <property type="entry name" value="BON"/>
    <property type="match status" value="2"/>
</dbReference>
<feature type="domain" description="BON" evidence="2">
    <location>
        <begin position="51"/>
        <end position="119"/>
    </location>
</feature>
<dbReference type="InterPro" id="IPR014004">
    <property type="entry name" value="Transpt-assoc_nodulatn_dom_bac"/>
</dbReference>
<dbReference type="InterPro" id="IPR007055">
    <property type="entry name" value="BON_dom"/>
</dbReference>
<dbReference type="PANTHER" id="PTHR34606:SF16">
    <property type="entry name" value="BON DOMAIN-CONTAINING PROTEIN"/>
    <property type="match status" value="1"/>
</dbReference>
<dbReference type="PANTHER" id="PTHR34606">
    <property type="entry name" value="BON DOMAIN-CONTAINING PROTEIN"/>
    <property type="match status" value="1"/>
</dbReference>
<accession>A0ABU1ZMK4</accession>
<evidence type="ECO:0000313" key="4">
    <source>
        <dbReference type="Proteomes" id="UP001268089"/>
    </source>
</evidence>
<keyword evidence="1" id="KW-0732">Signal</keyword>
<protein>
    <submittedName>
        <fullName evidence="3">Hyperosmotically inducible protein</fullName>
    </submittedName>
</protein>
<evidence type="ECO:0000256" key="1">
    <source>
        <dbReference type="SAM" id="SignalP"/>
    </source>
</evidence>
<dbReference type="Gene3D" id="3.30.1340.30">
    <property type="match status" value="2"/>
</dbReference>
<evidence type="ECO:0000313" key="3">
    <source>
        <dbReference type="EMBL" id="MDR7305791.1"/>
    </source>
</evidence>
<dbReference type="PROSITE" id="PS51257">
    <property type="entry name" value="PROKAR_LIPOPROTEIN"/>
    <property type="match status" value="1"/>
</dbReference>
<reference evidence="3 4" key="1">
    <citation type="submission" date="2023-07" db="EMBL/GenBank/DDBJ databases">
        <title>Sorghum-associated microbial communities from plants grown in Nebraska, USA.</title>
        <authorList>
            <person name="Schachtman D."/>
        </authorList>
    </citation>
    <scope>NUCLEOTIDE SEQUENCE [LARGE SCALE GENOMIC DNA]</scope>
    <source>
        <strain evidence="3 4">BE308</strain>
    </source>
</reference>
<dbReference type="RefSeq" id="WP_310340063.1">
    <property type="nucleotide sequence ID" value="NZ_JAVDXO010000002.1"/>
</dbReference>
<dbReference type="InterPro" id="IPR051686">
    <property type="entry name" value="Lipoprotein_DolP"/>
</dbReference>
<dbReference type="PROSITE" id="PS50914">
    <property type="entry name" value="BON"/>
    <property type="match status" value="2"/>
</dbReference>
<evidence type="ECO:0000259" key="2">
    <source>
        <dbReference type="PROSITE" id="PS50914"/>
    </source>
</evidence>
<gene>
    <name evidence="3" type="ORF">J2X15_001069</name>
</gene>
<keyword evidence="4" id="KW-1185">Reference proteome</keyword>
<dbReference type="Proteomes" id="UP001268089">
    <property type="component" value="Unassembled WGS sequence"/>
</dbReference>
<name>A0ABU1ZMK4_9BURK</name>